<keyword evidence="8" id="KW-0472">Membrane</keyword>
<evidence type="ECO:0000259" key="9">
    <source>
        <dbReference type="PROSITE" id="PS50109"/>
    </source>
</evidence>
<keyword evidence="4" id="KW-0808">Transferase</keyword>
<dbReference type="SMART" id="SM00388">
    <property type="entry name" value="HisKA"/>
    <property type="match status" value="1"/>
</dbReference>
<feature type="transmembrane region" description="Helical" evidence="8">
    <location>
        <begin position="47"/>
        <end position="66"/>
    </location>
</feature>
<evidence type="ECO:0000256" key="3">
    <source>
        <dbReference type="ARBA" id="ARBA00022553"/>
    </source>
</evidence>
<keyword evidence="5 10" id="KW-0418">Kinase</keyword>
<comment type="catalytic activity">
    <reaction evidence="1">
        <text>ATP + protein L-histidine = ADP + protein N-phospho-L-histidine.</text>
        <dbReference type="EC" id="2.7.13.3"/>
    </reaction>
</comment>
<protein>
    <recommendedName>
        <fullName evidence="2">histidine kinase</fullName>
        <ecNumber evidence="2">2.7.13.3</ecNumber>
    </recommendedName>
</protein>
<dbReference type="InterPro" id="IPR005467">
    <property type="entry name" value="His_kinase_dom"/>
</dbReference>
<dbReference type="SUPFAM" id="SSF55874">
    <property type="entry name" value="ATPase domain of HSP90 chaperone/DNA topoisomerase II/histidine kinase"/>
    <property type="match status" value="1"/>
</dbReference>
<dbReference type="AlphaFoldDB" id="A0AAU0UT35"/>
<dbReference type="InterPro" id="IPR050736">
    <property type="entry name" value="Sensor_HK_Regulatory"/>
</dbReference>
<evidence type="ECO:0000256" key="6">
    <source>
        <dbReference type="ARBA" id="ARBA00023012"/>
    </source>
</evidence>
<dbReference type="Pfam" id="PF02518">
    <property type="entry name" value="HATPase_c"/>
    <property type="match status" value="1"/>
</dbReference>
<evidence type="ECO:0000256" key="7">
    <source>
        <dbReference type="SAM" id="Coils"/>
    </source>
</evidence>
<dbReference type="KEGG" id="dbc:MFMK1_003304"/>
<evidence type="ECO:0000313" key="11">
    <source>
        <dbReference type="Proteomes" id="UP001329915"/>
    </source>
</evidence>
<dbReference type="Proteomes" id="UP001329915">
    <property type="component" value="Chromosome"/>
</dbReference>
<dbReference type="InterPro" id="IPR036097">
    <property type="entry name" value="HisK_dim/P_sf"/>
</dbReference>
<dbReference type="GO" id="GO:0000155">
    <property type="term" value="F:phosphorelay sensor kinase activity"/>
    <property type="evidence" value="ECO:0007669"/>
    <property type="project" value="InterPro"/>
</dbReference>
<organism evidence="10 11">
    <name type="scientific">Metallumcola ferriviriculae</name>
    <dbReference type="NCBI Taxonomy" id="3039180"/>
    <lineage>
        <taxon>Bacteria</taxon>
        <taxon>Bacillati</taxon>
        <taxon>Bacillota</taxon>
        <taxon>Clostridia</taxon>
        <taxon>Neomoorellales</taxon>
        <taxon>Desulfitibacteraceae</taxon>
        <taxon>Metallumcola</taxon>
    </lineage>
</organism>
<dbReference type="PROSITE" id="PS50109">
    <property type="entry name" value="HIS_KIN"/>
    <property type="match status" value="1"/>
</dbReference>
<dbReference type="CDD" id="cd00075">
    <property type="entry name" value="HATPase"/>
    <property type="match status" value="1"/>
</dbReference>
<feature type="transmembrane region" description="Helical" evidence="8">
    <location>
        <begin position="10"/>
        <end position="27"/>
    </location>
</feature>
<evidence type="ECO:0000313" key="10">
    <source>
        <dbReference type="EMBL" id="WRO23444.1"/>
    </source>
</evidence>
<evidence type="ECO:0000256" key="2">
    <source>
        <dbReference type="ARBA" id="ARBA00012438"/>
    </source>
</evidence>
<feature type="transmembrane region" description="Helical" evidence="8">
    <location>
        <begin position="112"/>
        <end position="134"/>
    </location>
</feature>
<keyword evidence="6" id="KW-0902">Two-component regulatory system</keyword>
<name>A0AAU0UT35_9FIRM</name>
<dbReference type="EC" id="2.7.13.3" evidence="2"/>
<keyword evidence="3" id="KW-0597">Phosphoprotein</keyword>
<dbReference type="PANTHER" id="PTHR43711">
    <property type="entry name" value="TWO-COMPONENT HISTIDINE KINASE"/>
    <property type="match status" value="1"/>
</dbReference>
<feature type="coiled-coil region" evidence="7">
    <location>
        <begin position="208"/>
        <end position="239"/>
    </location>
</feature>
<dbReference type="InterPro" id="IPR003594">
    <property type="entry name" value="HATPase_dom"/>
</dbReference>
<evidence type="ECO:0000256" key="1">
    <source>
        <dbReference type="ARBA" id="ARBA00000085"/>
    </source>
</evidence>
<sequence length="451" mass="49769">MTTLVDRDKLIQGILIAGFAILLQRFLEQPYWQVLTKLDESITRGDSGRLIIAASFMVGLNALRALPVYVGAFRAVEGVDSKQKPMAILVAGSIISLTFTLLYLLEQGQWEWGVPLAVFLGASGLFLLWGRGVLKFWHKVIIIGQLLLGSYWLAIAPVLTPVGFGAGELSTGIKLAGQFLNAESTLNFVSVAFFLPLITIAIVTTGLIDNYQKIIQQINERKKRENQMQRVQLAAAEARVLQEMHALVHDLKTPLTTIRGLNSLIEMTAANDKQAEYAGRIEIAAENMNGMISEILYEDVREPITIHSLINYVRAQIIPEELEQRFHFDVGQDMPKISVNKVRLARALVNVIDNAVRATRQNVAGRVDILAVRNNGGVEFSIKDNGDGMSEKELDMIWQPGYSSRNSSGLGLTFVRKVVENHGGSIEIDSQPDKGTVVRITIPDGRGDGHD</sequence>
<dbReference type="Gene3D" id="3.30.565.10">
    <property type="entry name" value="Histidine kinase-like ATPase, C-terminal domain"/>
    <property type="match status" value="1"/>
</dbReference>
<feature type="transmembrane region" description="Helical" evidence="8">
    <location>
        <begin position="87"/>
        <end position="106"/>
    </location>
</feature>
<keyword evidence="8" id="KW-0812">Transmembrane</keyword>
<dbReference type="Pfam" id="PF00512">
    <property type="entry name" value="HisKA"/>
    <property type="match status" value="1"/>
</dbReference>
<proteinExistence type="predicted"/>
<feature type="domain" description="Histidine kinase" evidence="9">
    <location>
        <begin position="246"/>
        <end position="446"/>
    </location>
</feature>
<evidence type="ECO:0000256" key="8">
    <source>
        <dbReference type="SAM" id="Phobius"/>
    </source>
</evidence>
<dbReference type="PANTHER" id="PTHR43711:SF31">
    <property type="entry name" value="HISTIDINE KINASE"/>
    <property type="match status" value="1"/>
</dbReference>
<accession>A0AAU0UT35</accession>
<dbReference type="InterPro" id="IPR036890">
    <property type="entry name" value="HATPase_C_sf"/>
</dbReference>
<dbReference type="Gene3D" id="1.10.287.130">
    <property type="match status" value="1"/>
</dbReference>
<keyword evidence="7" id="KW-0175">Coiled coil</keyword>
<dbReference type="InterPro" id="IPR004358">
    <property type="entry name" value="Sig_transdc_His_kin-like_C"/>
</dbReference>
<dbReference type="InterPro" id="IPR003661">
    <property type="entry name" value="HisK_dim/P_dom"/>
</dbReference>
<evidence type="ECO:0000256" key="4">
    <source>
        <dbReference type="ARBA" id="ARBA00022679"/>
    </source>
</evidence>
<feature type="transmembrane region" description="Helical" evidence="8">
    <location>
        <begin position="146"/>
        <end position="166"/>
    </location>
</feature>
<dbReference type="PRINTS" id="PR00344">
    <property type="entry name" value="BCTRLSENSOR"/>
</dbReference>
<feature type="transmembrane region" description="Helical" evidence="8">
    <location>
        <begin position="186"/>
        <end position="208"/>
    </location>
</feature>
<dbReference type="EMBL" id="CP121694">
    <property type="protein sequence ID" value="WRO23444.1"/>
    <property type="molecule type" value="Genomic_DNA"/>
</dbReference>
<dbReference type="SUPFAM" id="SSF47384">
    <property type="entry name" value="Homodimeric domain of signal transducing histidine kinase"/>
    <property type="match status" value="1"/>
</dbReference>
<evidence type="ECO:0000256" key="5">
    <source>
        <dbReference type="ARBA" id="ARBA00022777"/>
    </source>
</evidence>
<dbReference type="CDD" id="cd00082">
    <property type="entry name" value="HisKA"/>
    <property type="match status" value="1"/>
</dbReference>
<dbReference type="SMART" id="SM00387">
    <property type="entry name" value="HATPase_c"/>
    <property type="match status" value="1"/>
</dbReference>
<gene>
    <name evidence="10" type="ORF">MFMK1_003304</name>
</gene>
<keyword evidence="8" id="KW-1133">Transmembrane helix</keyword>
<reference evidence="10 11" key="1">
    <citation type="submission" date="2023-04" db="EMBL/GenBank/DDBJ databases">
        <authorList>
            <person name="Hsu D."/>
        </authorList>
    </citation>
    <scope>NUCLEOTIDE SEQUENCE [LARGE SCALE GENOMIC DNA]</scope>
    <source>
        <strain evidence="10 11">MK1</strain>
    </source>
</reference>
<dbReference type="RefSeq" id="WP_366922828.1">
    <property type="nucleotide sequence ID" value="NZ_CP121694.1"/>
</dbReference>
<keyword evidence="11" id="KW-1185">Reference proteome</keyword>